<accession>A0A6V7UTA9</accession>
<feature type="transmembrane region" description="Helical" evidence="1">
    <location>
        <begin position="883"/>
        <end position="905"/>
    </location>
</feature>
<dbReference type="Proteomes" id="UP000580250">
    <property type="component" value="Unassembled WGS sequence"/>
</dbReference>
<comment type="caution">
    <text evidence="2">The sequence shown here is derived from an EMBL/GenBank/DDBJ whole genome shotgun (WGS) entry which is preliminary data.</text>
</comment>
<reference evidence="2 3" key="1">
    <citation type="submission" date="2020-08" db="EMBL/GenBank/DDBJ databases">
        <authorList>
            <person name="Koutsovoulos G."/>
            <person name="Danchin GJ E."/>
        </authorList>
    </citation>
    <scope>NUCLEOTIDE SEQUENCE [LARGE SCALE GENOMIC DNA]</scope>
</reference>
<name>A0A6V7UTA9_MELEN</name>
<evidence type="ECO:0000313" key="3">
    <source>
        <dbReference type="Proteomes" id="UP000580250"/>
    </source>
</evidence>
<gene>
    <name evidence="2" type="ORF">MENT_LOCUS17005</name>
</gene>
<dbReference type="OrthoDB" id="5908473at2759"/>
<evidence type="ECO:0000313" key="2">
    <source>
        <dbReference type="EMBL" id="CAD2165166.1"/>
    </source>
</evidence>
<dbReference type="AlphaFoldDB" id="A0A6V7UTA9"/>
<evidence type="ECO:0000256" key="1">
    <source>
        <dbReference type="SAM" id="Phobius"/>
    </source>
</evidence>
<keyword evidence="1" id="KW-1133">Transmembrane helix</keyword>
<proteinExistence type="predicted"/>
<keyword evidence="1" id="KW-0472">Membrane</keyword>
<dbReference type="EMBL" id="CAJEWN010000108">
    <property type="protein sequence ID" value="CAD2165166.1"/>
    <property type="molecule type" value="Genomic_DNA"/>
</dbReference>
<sequence length="908" mass="105407">MLTKPLYLSSKLREALKMNDVHTLLAIICTQKAEELILALKIMNVLNPKFNLVKIDFKGDKVNFDKFSKKQEIFDKSKLGQFLNWRFDQNCSEKPSFDQPTFWGRVYNPFKSLLFNGQKYLEKPSLSDYMELLENNDKVHNLLVFRLKDSLETFKNSSQTDKNVVGNELIHTLMLSKRVDGECLTDKMKPEDRNELLKGINNIVMEDNVFKYALKQLLNIENASLVIEYYNFLQNYGTNLEIFTNILKTDKSKIQIKILENNGGIEIKSKLFNALTEKNGKSSFILHILETINEKIVDNIYSSFDKLKTKKGFSFTSLIKQSSAVQEDEILQKELIKFFEPLIKAKYYALALALKQIVMKESEKEEESIYENLHSIKLNISEEDMSKISLIENNFVLIEKSLKDLSGDLFEKCNGMILQKLGYNKAKFVSQLVEEMSKIMWNLDFKLSGDTSDQFIPSYFDFRAVQISRNGGKGTLATRLIEKIFNYATSPFDWLGKKAANSKNGVFQKVYGQLNSIVEFFRSFVLRKTPIENMFVQLYYHEKIRGKKLKGKILKVIGNFQKELSHGKTWKEIKKDFGELMKEIEILVKVLTLKEEKPKNIEKMLKQIEAKKEIIQEEKKEEDDFSLDSDSFSAEIFKGLKKVTNIFKKNAKEKEDVEWTDIRSCAISNLQTLSTQESTTLLRTKREDPVFLYHDRRYSVRTSNVWNYIGWYLIGGGSLWLGSSVVVLNVVSAWDPHCPVPAIHLSEMHLPGMHMPAVFRRRQDSPNIPQHIEFQPQHPPHTQFQPQPSNPNRANVEMGEVVWGFPVHQNRYRRNVKETQEECQLNAGTCPNSVFISFHKDDHENSLFSVKENECFKSLKNGDQKLRKKRNVFEIEWVECGNLIFMFWTVGVFVAWVVGAVFIGIHYF</sequence>
<protein>
    <submittedName>
        <fullName evidence="2">Uncharacterized protein</fullName>
    </submittedName>
</protein>
<keyword evidence="1" id="KW-0812">Transmembrane</keyword>
<organism evidence="2 3">
    <name type="scientific">Meloidogyne enterolobii</name>
    <name type="common">Root-knot nematode worm</name>
    <name type="synonym">Meloidogyne mayaguensis</name>
    <dbReference type="NCBI Taxonomy" id="390850"/>
    <lineage>
        <taxon>Eukaryota</taxon>
        <taxon>Metazoa</taxon>
        <taxon>Ecdysozoa</taxon>
        <taxon>Nematoda</taxon>
        <taxon>Chromadorea</taxon>
        <taxon>Rhabditida</taxon>
        <taxon>Tylenchina</taxon>
        <taxon>Tylenchomorpha</taxon>
        <taxon>Tylenchoidea</taxon>
        <taxon>Meloidogynidae</taxon>
        <taxon>Meloidogyninae</taxon>
        <taxon>Meloidogyne</taxon>
    </lineage>
</organism>